<reference evidence="2 3" key="1">
    <citation type="submission" date="2021-12" db="EMBL/GenBank/DDBJ databases">
        <title>Siccirubricoccus leaddurans sp. nov., a high concentration Zn2+ tolerance bacterium.</title>
        <authorList>
            <person name="Cao Y."/>
        </authorList>
    </citation>
    <scope>NUCLEOTIDE SEQUENCE [LARGE SCALE GENOMIC DNA]</scope>
    <source>
        <strain evidence="2 3">KC 17139</strain>
    </source>
</reference>
<dbReference type="RefSeq" id="WP_252951223.1">
    <property type="nucleotide sequence ID" value="NZ_JAFIRR010000001.1"/>
</dbReference>
<evidence type="ECO:0000313" key="3">
    <source>
        <dbReference type="Proteomes" id="UP001523392"/>
    </source>
</evidence>
<evidence type="ECO:0000256" key="1">
    <source>
        <dbReference type="SAM" id="Phobius"/>
    </source>
</evidence>
<protein>
    <recommendedName>
        <fullName evidence="4">SbsA Ig-like domain-containing protein</fullName>
    </recommendedName>
</protein>
<sequence length="202" mass="21610">MRADQDGDGALSLSFVDCISCGLAAAIFLFVVFGVVLGTPGSNAGLLGEAPPAEVRGAFGREPLDLEVRFDQPVEIGGAAPGDATLSGWLVPSGGNDRVVVADVQRPLAAQGKFAIGFLRRFDRGFAARASNQSFTSLRETGLEVYANSAPSGWILIHRSYATTMFRFDCAARPDSRRYRIISRINHRTMRPESGCEIKDGG</sequence>
<keyword evidence="1" id="KW-0472">Membrane</keyword>
<accession>A0ABT1CZ03</accession>
<name>A0ABT1CZ03_9PROT</name>
<proteinExistence type="predicted"/>
<feature type="transmembrane region" description="Helical" evidence="1">
    <location>
        <begin position="12"/>
        <end position="37"/>
    </location>
</feature>
<keyword evidence="3" id="KW-1185">Reference proteome</keyword>
<evidence type="ECO:0000313" key="2">
    <source>
        <dbReference type="EMBL" id="MCO6414632.1"/>
    </source>
</evidence>
<organism evidence="2 3">
    <name type="scientific">Siccirubricoccus soli</name>
    <dbReference type="NCBI Taxonomy" id="2899147"/>
    <lineage>
        <taxon>Bacteria</taxon>
        <taxon>Pseudomonadati</taxon>
        <taxon>Pseudomonadota</taxon>
        <taxon>Alphaproteobacteria</taxon>
        <taxon>Acetobacterales</taxon>
        <taxon>Roseomonadaceae</taxon>
        <taxon>Siccirubricoccus</taxon>
    </lineage>
</organism>
<dbReference type="Proteomes" id="UP001523392">
    <property type="component" value="Unassembled WGS sequence"/>
</dbReference>
<keyword evidence="1" id="KW-1133">Transmembrane helix</keyword>
<comment type="caution">
    <text evidence="2">The sequence shown here is derived from an EMBL/GenBank/DDBJ whole genome shotgun (WGS) entry which is preliminary data.</text>
</comment>
<gene>
    <name evidence="2" type="ORF">JYK14_00350</name>
</gene>
<dbReference type="EMBL" id="JAFIRR010000001">
    <property type="protein sequence ID" value="MCO6414632.1"/>
    <property type="molecule type" value="Genomic_DNA"/>
</dbReference>
<evidence type="ECO:0008006" key="4">
    <source>
        <dbReference type="Google" id="ProtNLM"/>
    </source>
</evidence>
<keyword evidence="1" id="KW-0812">Transmembrane</keyword>